<evidence type="ECO:0000256" key="2">
    <source>
        <dbReference type="SAM" id="MobiDB-lite"/>
    </source>
</evidence>
<reference evidence="4 5" key="1">
    <citation type="journal article" date="2016" name="Proc. Natl. Acad. Sci. U.S.A.">
        <title>Comparative genomics of biotechnologically important yeasts.</title>
        <authorList>
            <person name="Riley R."/>
            <person name="Haridas S."/>
            <person name="Wolfe K.H."/>
            <person name="Lopes M.R."/>
            <person name="Hittinger C.T."/>
            <person name="Goeker M."/>
            <person name="Salamov A.A."/>
            <person name="Wisecaver J.H."/>
            <person name="Long T.M."/>
            <person name="Calvey C.H."/>
            <person name="Aerts A.L."/>
            <person name="Barry K.W."/>
            <person name="Choi C."/>
            <person name="Clum A."/>
            <person name="Coughlan A.Y."/>
            <person name="Deshpande S."/>
            <person name="Douglass A.P."/>
            <person name="Hanson S.J."/>
            <person name="Klenk H.-P."/>
            <person name="LaButti K.M."/>
            <person name="Lapidus A."/>
            <person name="Lindquist E.A."/>
            <person name="Lipzen A.M."/>
            <person name="Meier-Kolthoff J.P."/>
            <person name="Ohm R.A."/>
            <person name="Otillar R.P."/>
            <person name="Pangilinan J.L."/>
            <person name="Peng Y."/>
            <person name="Rokas A."/>
            <person name="Rosa C.A."/>
            <person name="Scheuner C."/>
            <person name="Sibirny A.A."/>
            <person name="Slot J.C."/>
            <person name="Stielow J.B."/>
            <person name="Sun H."/>
            <person name="Kurtzman C.P."/>
            <person name="Blackwell M."/>
            <person name="Grigoriev I.V."/>
            <person name="Jeffries T.W."/>
        </authorList>
    </citation>
    <scope>NUCLEOTIDE SEQUENCE [LARGE SCALE GENOMIC DNA]</scope>
    <source>
        <strain evidence="4 5">NRRL Y-11557</strain>
    </source>
</reference>
<dbReference type="EMBL" id="KV454294">
    <property type="protein sequence ID" value="ODQ73107.1"/>
    <property type="molecule type" value="Genomic_DNA"/>
</dbReference>
<sequence>MSDSEEVDYSLANPDTLTKYKLAGEISAKVLDKVKAACVDGANVMEISILGDKLIEEETAKVYKGKKGIAKGIAFPTAVSPNHIATHLSPLPSEPEAELTLKDGDVVKISLGAHIDGFAGILAETIVVGGASEVTGPIADAINAAWYASEAAIRLVKPGNKNWDVSDAVLSIAESYGTKPLEDMLSHQQTRNVIDGSKRIILNPSEGKKKGVDTVTFEEGEVYGIDILITTGEGKVKKSESRTTIYKKTDNTYSLKLKASRTIYSDIQKRFGPFPFTTRALEDEKKARMGIQECTQHALLIPYDVYEDKKGEIVVQFFTTIAVTKNGIIKIAGPATPDLSKFKTEKKITDEDLLKVIASSLKPSSKKKNKKKSKAAANGGEESAAVEDAE</sequence>
<protein>
    <recommendedName>
        <fullName evidence="3">Peptidase M24 domain-containing protein</fullName>
    </recommendedName>
</protein>
<feature type="compositionally biased region" description="Basic residues" evidence="2">
    <location>
        <begin position="364"/>
        <end position="374"/>
    </location>
</feature>
<gene>
    <name evidence="4" type="ORF">LIPSTDRAFT_71452</name>
</gene>
<feature type="domain" description="Peptidase M24" evidence="3">
    <location>
        <begin position="19"/>
        <end position="230"/>
    </location>
</feature>
<dbReference type="NCBIfam" id="TIGR00495">
    <property type="entry name" value="crvDNA_42K"/>
    <property type="match status" value="1"/>
</dbReference>
<dbReference type="STRING" id="675824.A0A1E3Q807"/>
<dbReference type="PANTHER" id="PTHR10804:SF11">
    <property type="entry name" value="PROLIFERATION-ASSOCIATED PROTEIN 2G4"/>
    <property type="match status" value="1"/>
</dbReference>
<evidence type="ECO:0000313" key="4">
    <source>
        <dbReference type="EMBL" id="ODQ73107.1"/>
    </source>
</evidence>
<keyword evidence="5" id="KW-1185">Reference proteome</keyword>
<dbReference type="InterPro" id="IPR047113">
    <property type="entry name" value="PA2G4/ARX1"/>
</dbReference>
<dbReference type="InterPro" id="IPR036390">
    <property type="entry name" value="WH_DNA-bd_sf"/>
</dbReference>
<dbReference type="Gene3D" id="3.90.230.10">
    <property type="entry name" value="Creatinase/methionine aminopeptidase superfamily"/>
    <property type="match status" value="1"/>
</dbReference>
<dbReference type="InterPro" id="IPR004545">
    <property type="entry name" value="PA2G4"/>
</dbReference>
<dbReference type="GO" id="GO:0005634">
    <property type="term" value="C:nucleus"/>
    <property type="evidence" value="ECO:0007669"/>
    <property type="project" value="EnsemblFungi"/>
</dbReference>
<proteinExistence type="inferred from homology"/>
<dbReference type="InterPro" id="IPR000994">
    <property type="entry name" value="Pept_M24"/>
</dbReference>
<dbReference type="SUPFAM" id="SSF55920">
    <property type="entry name" value="Creatinase/aminopeptidase"/>
    <property type="match status" value="1"/>
</dbReference>
<dbReference type="OrthoDB" id="5876363at2759"/>
<evidence type="ECO:0000259" key="3">
    <source>
        <dbReference type="Pfam" id="PF00557"/>
    </source>
</evidence>
<name>A0A1E3Q807_LIPST</name>
<dbReference type="Pfam" id="PF00557">
    <property type="entry name" value="Peptidase_M24"/>
    <property type="match status" value="1"/>
</dbReference>
<organism evidence="4 5">
    <name type="scientific">Lipomyces starkeyi NRRL Y-11557</name>
    <dbReference type="NCBI Taxonomy" id="675824"/>
    <lineage>
        <taxon>Eukaryota</taxon>
        <taxon>Fungi</taxon>
        <taxon>Dikarya</taxon>
        <taxon>Ascomycota</taxon>
        <taxon>Saccharomycotina</taxon>
        <taxon>Lipomycetes</taxon>
        <taxon>Lipomycetales</taxon>
        <taxon>Lipomycetaceae</taxon>
        <taxon>Lipomyces</taxon>
    </lineage>
</organism>
<dbReference type="Proteomes" id="UP000094385">
    <property type="component" value="Unassembled WGS sequence"/>
</dbReference>
<dbReference type="InterPro" id="IPR036005">
    <property type="entry name" value="Creatinase/aminopeptidase-like"/>
</dbReference>
<dbReference type="SUPFAM" id="SSF46785">
    <property type="entry name" value="Winged helix' DNA-binding domain"/>
    <property type="match status" value="1"/>
</dbReference>
<evidence type="ECO:0000313" key="5">
    <source>
        <dbReference type="Proteomes" id="UP000094385"/>
    </source>
</evidence>
<evidence type="ECO:0000256" key="1">
    <source>
        <dbReference type="ARBA" id="ARBA00007319"/>
    </source>
</evidence>
<accession>A0A1E3Q807</accession>
<dbReference type="InterPro" id="IPR036388">
    <property type="entry name" value="WH-like_DNA-bd_sf"/>
</dbReference>
<comment type="similarity">
    <text evidence="1">Belongs to the peptidase M24 family.</text>
</comment>
<dbReference type="CDD" id="cd01089">
    <property type="entry name" value="PA2G4-like"/>
    <property type="match status" value="1"/>
</dbReference>
<dbReference type="PANTHER" id="PTHR10804">
    <property type="entry name" value="PROTEASE FAMILY M24 METHIONYL AMINOPEPTIDASE, AMINOPEPTIDASE P"/>
    <property type="match status" value="1"/>
</dbReference>
<dbReference type="FunFam" id="1.10.10.10:FF:000029">
    <property type="entry name" value="Proliferation-associated 2G4, a"/>
    <property type="match status" value="1"/>
</dbReference>
<dbReference type="Gene3D" id="1.10.10.10">
    <property type="entry name" value="Winged helix-like DNA-binding domain superfamily/Winged helix DNA-binding domain"/>
    <property type="match status" value="1"/>
</dbReference>
<dbReference type="AlphaFoldDB" id="A0A1E3Q807"/>
<feature type="region of interest" description="Disordered" evidence="2">
    <location>
        <begin position="362"/>
        <end position="390"/>
    </location>
</feature>